<geneLocation type="plasmid" evidence="2 3">
    <name>A</name>
</geneLocation>
<gene>
    <name evidence="2" type="ORF">MW290_32255</name>
</gene>
<dbReference type="RefSeq" id="WP_250200160.1">
    <property type="nucleotide sequence ID" value="NZ_CP097637.1"/>
</dbReference>
<feature type="compositionally biased region" description="Basic and acidic residues" evidence="1">
    <location>
        <begin position="132"/>
        <end position="141"/>
    </location>
</feature>
<keyword evidence="2" id="KW-0614">Plasmid</keyword>
<sequence>MQPDRPVGLRAYISDDRSSKISHLRRWWFEIDRLKAEGITDSMLVEAMARAGVRFTSRSSFATTLARVRKEIREGKFQPTAFSVAVPPVLERQQHVPSITLTELTPAPANPLFPHRESTQSADIDIYAPKPSKKELREQKASRINLDHPNTNPLLFAALKEQSK</sequence>
<evidence type="ECO:0000256" key="1">
    <source>
        <dbReference type="SAM" id="MobiDB-lite"/>
    </source>
</evidence>
<accession>A0ABY4SG52</accession>
<dbReference type="EMBL" id="CP097637">
    <property type="protein sequence ID" value="URI11968.1"/>
    <property type="molecule type" value="Genomic_DNA"/>
</dbReference>
<keyword evidence="3" id="KW-1185">Reference proteome</keyword>
<evidence type="ECO:0000313" key="3">
    <source>
        <dbReference type="Proteomes" id="UP001056201"/>
    </source>
</evidence>
<reference evidence="2" key="1">
    <citation type="submission" date="2022-05" db="EMBL/GenBank/DDBJ databases">
        <title>An RpoN-dependent PEP-CTERM gene is involved in floc formation of an Aquincola tertiaricarbonis strain.</title>
        <authorList>
            <person name="Qiu D."/>
            <person name="Xia M."/>
        </authorList>
    </citation>
    <scope>NUCLEOTIDE SEQUENCE</scope>
    <source>
        <strain evidence="2">RN12</strain>
        <plasmid evidence="2">A</plasmid>
    </source>
</reference>
<feature type="region of interest" description="Disordered" evidence="1">
    <location>
        <begin position="129"/>
        <end position="149"/>
    </location>
</feature>
<protein>
    <submittedName>
        <fullName evidence="2">Uncharacterized protein</fullName>
    </submittedName>
</protein>
<dbReference type="Proteomes" id="UP001056201">
    <property type="component" value="Plasmid A"/>
</dbReference>
<organism evidence="2 3">
    <name type="scientific">Aquincola tertiaricarbonis</name>
    <dbReference type="NCBI Taxonomy" id="391953"/>
    <lineage>
        <taxon>Bacteria</taxon>
        <taxon>Pseudomonadati</taxon>
        <taxon>Pseudomonadota</taxon>
        <taxon>Betaproteobacteria</taxon>
        <taxon>Burkholderiales</taxon>
        <taxon>Sphaerotilaceae</taxon>
        <taxon>Aquincola</taxon>
    </lineage>
</organism>
<proteinExistence type="predicted"/>
<evidence type="ECO:0000313" key="2">
    <source>
        <dbReference type="EMBL" id="URI11968.1"/>
    </source>
</evidence>
<name>A0ABY4SG52_AQUTE</name>